<comment type="caution">
    <text evidence="2">The sequence shown here is derived from an EMBL/GenBank/DDBJ whole genome shotgun (WGS) entry which is preliminary data.</text>
</comment>
<dbReference type="AlphaFoldDB" id="A0A176RUX2"/>
<evidence type="ECO:0000313" key="2">
    <source>
        <dbReference type="EMBL" id="OAD19562.1"/>
    </source>
</evidence>
<accession>A0A176RUX2</accession>
<dbReference type="InterPro" id="IPR052754">
    <property type="entry name" value="NTPase_KAP_P-loop"/>
</dbReference>
<organism evidence="2 3">
    <name type="scientific">Candidatus Thiomargarita nelsonii</name>
    <dbReference type="NCBI Taxonomy" id="1003181"/>
    <lineage>
        <taxon>Bacteria</taxon>
        <taxon>Pseudomonadati</taxon>
        <taxon>Pseudomonadota</taxon>
        <taxon>Gammaproteobacteria</taxon>
        <taxon>Thiotrichales</taxon>
        <taxon>Thiotrichaceae</taxon>
        <taxon>Thiomargarita</taxon>
    </lineage>
</organism>
<dbReference type="InterPro" id="IPR011646">
    <property type="entry name" value="KAP_P-loop"/>
</dbReference>
<dbReference type="EMBL" id="LUTY01002749">
    <property type="protein sequence ID" value="OAD19562.1"/>
    <property type="molecule type" value="Genomic_DNA"/>
</dbReference>
<dbReference type="InterPro" id="IPR027417">
    <property type="entry name" value="P-loop_NTPase"/>
</dbReference>
<dbReference type="PANTHER" id="PTHR22674">
    <property type="entry name" value="NTPASE, KAP FAMILY P-LOOP DOMAIN-CONTAINING 1"/>
    <property type="match status" value="1"/>
</dbReference>
<dbReference type="Gene3D" id="3.40.50.300">
    <property type="entry name" value="P-loop containing nucleotide triphosphate hydrolases"/>
    <property type="match status" value="1"/>
</dbReference>
<keyword evidence="3" id="KW-1185">Reference proteome</keyword>
<proteinExistence type="predicted"/>
<protein>
    <submittedName>
        <fullName evidence="2">KAP P-loop domain-containing protein</fullName>
    </submittedName>
</protein>
<dbReference type="Proteomes" id="UP000076962">
    <property type="component" value="Unassembled WGS sequence"/>
</dbReference>
<feature type="domain" description="KAP NTPase" evidence="1">
    <location>
        <begin position="24"/>
        <end position="289"/>
    </location>
</feature>
<name>A0A176RUX2_9GAMM</name>
<dbReference type="Pfam" id="PF07693">
    <property type="entry name" value="KAP_NTPase"/>
    <property type="match status" value="1"/>
</dbReference>
<evidence type="ECO:0000313" key="3">
    <source>
        <dbReference type="Proteomes" id="UP000076962"/>
    </source>
</evidence>
<dbReference type="SUPFAM" id="SSF52540">
    <property type="entry name" value="P-loop containing nucleoside triphosphate hydrolases"/>
    <property type="match status" value="1"/>
</dbReference>
<gene>
    <name evidence="2" type="ORF">THIOM_004794</name>
</gene>
<dbReference type="PANTHER" id="PTHR22674:SF6">
    <property type="entry name" value="NTPASE KAP FAMILY P-LOOP DOMAIN-CONTAINING PROTEIN 1"/>
    <property type="match status" value="1"/>
</dbReference>
<sequence>MPKIKGLKDVPIQIHDNDALGLSDYAKALSAFILSADTPITIGIHGDWGSGKSSLMYLLEQKMKADCQGDKLYSLWFNAWQFSQFHNSEQLSISLLSHFIDEIERLTQLSLEAAKKALMAGTVTEESIKKTSKNIRDLKREISNLVAETLINENNRIIVFIDDIDRLEPEKALDLLETLKLFLDLKGCVFVLACDYQVIAQGLKQKFNLSENDLKGFFEKMIQVPFNMPVSQYNAQDFLTTMLDEHLGVTYTTEQDKSDDAALYLKLVTYSAGFNPRTVKWLFNNLLLLKFVLEAKHCFFKRIIGISIINTVFKFFYHLNKIGVQTLVWTSKLKFGLL</sequence>
<reference evidence="2 3" key="1">
    <citation type="submission" date="2016-05" db="EMBL/GenBank/DDBJ databases">
        <title>Single-cell genome of chain-forming Candidatus Thiomargarita nelsonii and comparison to other large sulfur-oxidizing bacteria.</title>
        <authorList>
            <person name="Winkel M."/>
            <person name="Salman V."/>
            <person name="Woyke T."/>
            <person name="Schulz-Vogt H."/>
            <person name="Richter M."/>
            <person name="Flood B."/>
            <person name="Bailey J."/>
            <person name="Amann R."/>
            <person name="Mussmann M."/>
        </authorList>
    </citation>
    <scope>NUCLEOTIDE SEQUENCE [LARGE SCALE GENOMIC DNA]</scope>
    <source>
        <strain evidence="2 3">THI036</strain>
    </source>
</reference>
<evidence type="ECO:0000259" key="1">
    <source>
        <dbReference type="Pfam" id="PF07693"/>
    </source>
</evidence>